<feature type="compositionally biased region" description="Basic and acidic residues" evidence="1">
    <location>
        <begin position="376"/>
        <end position="385"/>
    </location>
</feature>
<accession>U6G8K5</accession>
<dbReference type="Proteomes" id="UP000018201">
    <property type="component" value="Unassembled WGS sequence"/>
</dbReference>
<evidence type="ECO:0000256" key="1">
    <source>
        <dbReference type="SAM" id="MobiDB-lite"/>
    </source>
</evidence>
<feature type="region of interest" description="Disordered" evidence="1">
    <location>
        <begin position="340"/>
        <end position="413"/>
    </location>
</feature>
<proteinExistence type="predicted"/>
<dbReference type="OrthoDB" id="351491at2759"/>
<dbReference type="VEuPathDB" id="ToxoDB:EPH_0006390"/>
<reference evidence="2" key="2">
    <citation type="submission" date="2013-10" db="EMBL/GenBank/DDBJ databases">
        <authorList>
            <person name="Aslett M."/>
        </authorList>
    </citation>
    <scope>NUCLEOTIDE SEQUENCE [LARGE SCALE GENOMIC DNA]</scope>
    <source>
        <strain evidence="2">Houghton</strain>
    </source>
</reference>
<gene>
    <name evidence="2" type="ORF">EPH_0006390</name>
</gene>
<feature type="region of interest" description="Disordered" evidence="1">
    <location>
        <begin position="102"/>
        <end position="127"/>
    </location>
</feature>
<organism evidence="2 3">
    <name type="scientific">Eimeria praecox</name>
    <dbReference type="NCBI Taxonomy" id="51316"/>
    <lineage>
        <taxon>Eukaryota</taxon>
        <taxon>Sar</taxon>
        <taxon>Alveolata</taxon>
        <taxon>Apicomplexa</taxon>
        <taxon>Conoidasida</taxon>
        <taxon>Coccidia</taxon>
        <taxon>Eucoccidiorida</taxon>
        <taxon>Eimeriorina</taxon>
        <taxon>Eimeriidae</taxon>
        <taxon>Eimeria</taxon>
    </lineage>
</organism>
<feature type="region of interest" description="Disordered" evidence="1">
    <location>
        <begin position="13"/>
        <end position="45"/>
    </location>
</feature>
<feature type="compositionally biased region" description="Basic and acidic residues" evidence="1">
    <location>
        <begin position="110"/>
        <end position="119"/>
    </location>
</feature>
<dbReference type="EMBL" id="HG691162">
    <property type="protein sequence ID" value="CDI75842.1"/>
    <property type="molecule type" value="Genomic_DNA"/>
</dbReference>
<sequence length="634" mass="68900">MASIVFRELLLSEEQEPPDAPRSASAHPTTKSHVGDYAGQGANGGPGEAYWSRDYVNGGGRRSEGGSCGRICWVVLSVLIPAIVISVLRTICRAAPPASSAGEALASTRRLSESEENRNGDGTPRMPEEECAAVEAGLGLYLRQESSSHHGLDAADHVERIAFALYQDALAFESEMQQAQPQIRPTFLPPSLANLGIHYQHEHRQGAANIIDHQNHAQDPQSLTSSLETTEHQPGGFLAEPTASSAQPLGGAYHPAFPGPPSVSGDMPLALWHHQGAFASPQPTVEAHQPAAGPYPLAGSTLSVDLLPQGAPLLPLDDGWSISMEKGHAELSEQVYPELDPDSWLDEIPGIGNSPEGQVQSERLSPDAAASPSDVPCKDRAEVPKSRTAGQSSSPPSADRGREDSAAVTAPPTGRAANFHGCRICKHPYVRLPILQQGVVPPCIQLWDANFRTSNNSSVIEILLSIRQLFTRQDLGQMEATLLVANIQQLATASAARARLSKRMLRPLHGVVTIGRHFLILDAIVSALHVLEVAPLSCTWWEAFIQCFDAEYRYPEPHSRTQDSGRVNINIANRMLAAMSLYKRGYRPAPEEIIDVKKTLFFSPFVPSRFRDPKWDPWRADHELFEQQRTASSE</sequence>
<reference evidence="2" key="1">
    <citation type="submission" date="2013-10" db="EMBL/GenBank/DDBJ databases">
        <title>Genomic analysis of the causative agents of coccidiosis in chickens.</title>
        <authorList>
            <person name="Reid A.J."/>
            <person name="Blake D."/>
            <person name="Billington K."/>
            <person name="Browne H."/>
            <person name="Dunn M."/>
            <person name="Hung S."/>
            <person name="Kawahara F."/>
            <person name="Miranda-Saavedra D."/>
            <person name="Mourier T."/>
            <person name="Nagra H."/>
            <person name="Otto T.D."/>
            <person name="Rawlings N."/>
            <person name="Sanchez A."/>
            <person name="Sanders M."/>
            <person name="Subramaniam C."/>
            <person name="Tay Y."/>
            <person name="Dear P."/>
            <person name="Doerig C."/>
            <person name="Gruber A."/>
            <person name="Parkinson J."/>
            <person name="Shirley M."/>
            <person name="Wan K.L."/>
            <person name="Berriman M."/>
            <person name="Tomley F."/>
            <person name="Pain A."/>
        </authorList>
    </citation>
    <scope>NUCLEOTIDE SEQUENCE [LARGE SCALE GENOMIC DNA]</scope>
    <source>
        <strain evidence="2">Houghton</strain>
    </source>
</reference>
<evidence type="ECO:0000313" key="3">
    <source>
        <dbReference type="Proteomes" id="UP000018201"/>
    </source>
</evidence>
<dbReference type="AlphaFoldDB" id="U6G8K5"/>
<name>U6G8K5_9EIME</name>
<evidence type="ECO:0000313" key="2">
    <source>
        <dbReference type="EMBL" id="CDI75842.1"/>
    </source>
</evidence>
<feature type="compositionally biased region" description="Polar residues" evidence="1">
    <location>
        <begin position="217"/>
        <end position="228"/>
    </location>
</feature>
<feature type="region of interest" description="Disordered" evidence="1">
    <location>
        <begin position="215"/>
        <end position="255"/>
    </location>
</feature>
<keyword evidence="3" id="KW-1185">Reference proteome</keyword>
<protein>
    <submittedName>
        <fullName evidence="2">Uncharacterized protein</fullName>
    </submittedName>
</protein>